<dbReference type="InterPro" id="IPR006977">
    <property type="entry name" value="Yip1_dom"/>
</dbReference>
<keyword evidence="4 5" id="KW-0472">Membrane</keyword>
<evidence type="ECO:0000256" key="3">
    <source>
        <dbReference type="ARBA" id="ARBA00022989"/>
    </source>
</evidence>
<accession>A0A5S3PJL3</accession>
<comment type="subcellular location">
    <subcellularLocation>
        <location evidence="1">Membrane</location>
        <topology evidence="1">Multi-pass membrane protein</topology>
    </subcellularLocation>
</comment>
<dbReference type="GO" id="GO:0016020">
    <property type="term" value="C:membrane"/>
    <property type="evidence" value="ECO:0007669"/>
    <property type="project" value="UniProtKB-SubCell"/>
</dbReference>
<dbReference type="EMBL" id="VANS01000001">
    <property type="protein sequence ID" value="TMM54598.1"/>
    <property type="molecule type" value="Genomic_DNA"/>
</dbReference>
<sequence length="201" mass="20785">MTTLAKHGWGQLALLTLRDPKAAAADIMAWDLPRDALWTALALVAAINTLIFGLSDLLVPVPTPSAVPAIFSSPLVFYVIVAGGLVVTAHALFWTGRALGGQGEFGDLLALLIWLQALRAAAQAAVLLAMLVMPGLAVILVFAASIAAMWILVNFISAGLHLNSIPRAITVLVAAILALVLGLSLILSMIGATTLGLPANV</sequence>
<feature type="transmembrane region" description="Helical" evidence="5">
    <location>
        <begin position="168"/>
        <end position="192"/>
    </location>
</feature>
<dbReference type="OrthoDB" id="7872013at2"/>
<name>A0A5S3PJL3_9RHOB</name>
<protein>
    <submittedName>
        <fullName evidence="7">YIP1 family protein</fullName>
    </submittedName>
</protein>
<evidence type="ECO:0000313" key="8">
    <source>
        <dbReference type="Proteomes" id="UP000309550"/>
    </source>
</evidence>
<evidence type="ECO:0000256" key="1">
    <source>
        <dbReference type="ARBA" id="ARBA00004141"/>
    </source>
</evidence>
<feature type="transmembrane region" description="Helical" evidence="5">
    <location>
        <begin position="136"/>
        <end position="156"/>
    </location>
</feature>
<feature type="transmembrane region" description="Helical" evidence="5">
    <location>
        <begin position="108"/>
        <end position="130"/>
    </location>
</feature>
<dbReference type="Pfam" id="PF04893">
    <property type="entry name" value="Yip1"/>
    <property type="match status" value="1"/>
</dbReference>
<reference evidence="7 8" key="1">
    <citation type="submission" date="2019-05" db="EMBL/GenBank/DDBJ databases">
        <title>Sulfitobacter sabulilitoris sp. nov., isolated from a marine sand.</title>
        <authorList>
            <person name="Yoon J.-H."/>
        </authorList>
    </citation>
    <scope>NUCLEOTIDE SEQUENCE [LARGE SCALE GENOMIC DNA]</scope>
    <source>
        <strain evidence="7 8">HSMS-29</strain>
    </source>
</reference>
<evidence type="ECO:0000313" key="7">
    <source>
        <dbReference type="EMBL" id="TMM54598.1"/>
    </source>
</evidence>
<feature type="transmembrane region" description="Helical" evidence="5">
    <location>
        <begin position="36"/>
        <end position="55"/>
    </location>
</feature>
<evidence type="ECO:0000259" key="6">
    <source>
        <dbReference type="Pfam" id="PF04893"/>
    </source>
</evidence>
<dbReference type="RefSeq" id="WP_138660770.1">
    <property type="nucleotide sequence ID" value="NZ_VANS01000001.1"/>
</dbReference>
<keyword evidence="3 5" id="KW-1133">Transmembrane helix</keyword>
<organism evidence="7 8">
    <name type="scientific">Sulfitobacter sabulilitoris</name>
    <dbReference type="NCBI Taxonomy" id="2562655"/>
    <lineage>
        <taxon>Bacteria</taxon>
        <taxon>Pseudomonadati</taxon>
        <taxon>Pseudomonadota</taxon>
        <taxon>Alphaproteobacteria</taxon>
        <taxon>Rhodobacterales</taxon>
        <taxon>Roseobacteraceae</taxon>
        <taxon>Sulfitobacter</taxon>
    </lineage>
</organism>
<proteinExistence type="predicted"/>
<keyword evidence="8" id="KW-1185">Reference proteome</keyword>
<dbReference type="Proteomes" id="UP000309550">
    <property type="component" value="Unassembled WGS sequence"/>
</dbReference>
<keyword evidence="2 5" id="KW-0812">Transmembrane</keyword>
<dbReference type="AlphaFoldDB" id="A0A5S3PJL3"/>
<evidence type="ECO:0000256" key="2">
    <source>
        <dbReference type="ARBA" id="ARBA00022692"/>
    </source>
</evidence>
<comment type="caution">
    <text evidence="7">The sequence shown here is derived from an EMBL/GenBank/DDBJ whole genome shotgun (WGS) entry which is preliminary data.</text>
</comment>
<evidence type="ECO:0000256" key="4">
    <source>
        <dbReference type="ARBA" id="ARBA00023136"/>
    </source>
</evidence>
<feature type="transmembrane region" description="Helical" evidence="5">
    <location>
        <begin position="75"/>
        <end position="96"/>
    </location>
</feature>
<feature type="domain" description="Yip1" evidence="6">
    <location>
        <begin position="16"/>
        <end position="185"/>
    </location>
</feature>
<gene>
    <name evidence="7" type="ORF">FDT80_03130</name>
</gene>
<evidence type="ECO:0000256" key="5">
    <source>
        <dbReference type="SAM" id="Phobius"/>
    </source>
</evidence>